<proteinExistence type="predicted"/>
<gene>
    <name evidence="1" type="ORF">GCM10011498_16390</name>
</gene>
<reference evidence="1" key="2">
    <citation type="submission" date="2020-09" db="EMBL/GenBank/DDBJ databases">
        <authorList>
            <person name="Sun Q."/>
            <person name="Zhou Y."/>
        </authorList>
    </citation>
    <scope>NUCLEOTIDE SEQUENCE</scope>
    <source>
        <strain evidence="1">CGMCC 1.15880</strain>
    </source>
</reference>
<evidence type="ECO:0008006" key="3">
    <source>
        <dbReference type="Google" id="ProtNLM"/>
    </source>
</evidence>
<dbReference type="GO" id="GO:0005829">
    <property type="term" value="C:cytosol"/>
    <property type="evidence" value="ECO:0007669"/>
    <property type="project" value="TreeGrafter"/>
</dbReference>
<dbReference type="SUPFAM" id="SSF52317">
    <property type="entry name" value="Class I glutamine amidotransferase-like"/>
    <property type="match status" value="1"/>
</dbReference>
<comment type="caution">
    <text evidence="1">The sequence shown here is derived from an EMBL/GenBank/DDBJ whole genome shotgun (WGS) entry which is preliminary data.</text>
</comment>
<dbReference type="Proteomes" id="UP000628017">
    <property type="component" value="Unassembled WGS sequence"/>
</dbReference>
<sequence length="246" mass="26476">MTHKRPVIGILTEGRGDLKVDTSHYDDHYTCPADYVDAVRRAGGVAVLLPPGEPHVADWLPAVDGIIFSGGVDVHPDHYNGDTDNPNVQQTSAERDETERALLKLLRSESSKPTLFICRGMQILNVALGGDLHQHIPDLHPGDIHRNAQGGWTRQPVSVDAGSKLAAVMDSTEVDTFSGHHQAINRIAPELRAVAHAPDGIIEAVEDPNHPFFVAVQWHPELSAATDASQQNLFDALISAAAKAAG</sequence>
<dbReference type="PROSITE" id="PS51273">
    <property type="entry name" value="GATASE_TYPE_1"/>
    <property type="match status" value="1"/>
</dbReference>
<evidence type="ECO:0000313" key="2">
    <source>
        <dbReference type="Proteomes" id="UP000628017"/>
    </source>
</evidence>
<dbReference type="Pfam" id="PF07722">
    <property type="entry name" value="Peptidase_C26"/>
    <property type="match status" value="1"/>
</dbReference>
<dbReference type="PANTHER" id="PTHR43235">
    <property type="entry name" value="GLUTAMINE AMIDOTRANSFERASE PB2B2.05-RELATED"/>
    <property type="match status" value="1"/>
</dbReference>
<dbReference type="GO" id="GO:0006598">
    <property type="term" value="P:polyamine catabolic process"/>
    <property type="evidence" value="ECO:0007669"/>
    <property type="project" value="TreeGrafter"/>
</dbReference>
<organism evidence="1 2">
    <name type="scientific">Neptunicoccus cionae</name>
    <dbReference type="NCBI Taxonomy" id="2035344"/>
    <lineage>
        <taxon>Bacteria</taxon>
        <taxon>Pseudomonadati</taxon>
        <taxon>Pseudomonadota</taxon>
        <taxon>Alphaproteobacteria</taxon>
        <taxon>Rhodobacterales</taxon>
        <taxon>Paracoccaceae</taxon>
        <taxon>Neptunicoccus</taxon>
    </lineage>
</organism>
<dbReference type="PANTHER" id="PTHR43235:SF1">
    <property type="entry name" value="GLUTAMINE AMIDOTRANSFERASE PB2B2.05-RELATED"/>
    <property type="match status" value="1"/>
</dbReference>
<dbReference type="GO" id="GO:0033969">
    <property type="term" value="F:gamma-glutamyl-gamma-aminobutyrate hydrolase activity"/>
    <property type="evidence" value="ECO:0007669"/>
    <property type="project" value="TreeGrafter"/>
</dbReference>
<dbReference type="InterPro" id="IPR044668">
    <property type="entry name" value="PuuD-like"/>
</dbReference>
<reference evidence="1" key="1">
    <citation type="journal article" date="2014" name="Int. J. Syst. Evol. Microbiol.">
        <title>Complete genome sequence of Corynebacterium casei LMG S-19264T (=DSM 44701T), isolated from a smear-ripened cheese.</title>
        <authorList>
            <consortium name="US DOE Joint Genome Institute (JGI-PGF)"/>
            <person name="Walter F."/>
            <person name="Albersmeier A."/>
            <person name="Kalinowski J."/>
            <person name="Ruckert C."/>
        </authorList>
    </citation>
    <scope>NUCLEOTIDE SEQUENCE</scope>
    <source>
        <strain evidence="1">CGMCC 1.15880</strain>
    </source>
</reference>
<keyword evidence="2" id="KW-1185">Reference proteome</keyword>
<protein>
    <recommendedName>
        <fullName evidence="3">Gamma-glutamyl-gamma-aminobutyrate hydrolase</fullName>
    </recommendedName>
</protein>
<dbReference type="InterPro" id="IPR011697">
    <property type="entry name" value="Peptidase_C26"/>
</dbReference>
<name>A0A916QWF1_9RHOB</name>
<dbReference type="RefSeq" id="WP_188673212.1">
    <property type="nucleotide sequence ID" value="NZ_BMKA01000002.1"/>
</dbReference>
<dbReference type="InterPro" id="IPR029062">
    <property type="entry name" value="Class_I_gatase-like"/>
</dbReference>
<dbReference type="CDD" id="cd01745">
    <property type="entry name" value="GATase1_2"/>
    <property type="match status" value="1"/>
</dbReference>
<dbReference type="Gene3D" id="3.40.50.880">
    <property type="match status" value="1"/>
</dbReference>
<dbReference type="EMBL" id="BMKA01000002">
    <property type="protein sequence ID" value="GGA16621.1"/>
    <property type="molecule type" value="Genomic_DNA"/>
</dbReference>
<dbReference type="AlphaFoldDB" id="A0A916QWF1"/>
<accession>A0A916QWF1</accession>
<evidence type="ECO:0000313" key="1">
    <source>
        <dbReference type="EMBL" id="GGA16621.1"/>
    </source>
</evidence>